<dbReference type="Gene3D" id="3.50.40.10">
    <property type="entry name" value="Phenylalanyl-trna Synthetase, Chain B, domain 3"/>
    <property type="match status" value="1"/>
</dbReference>
<evidence type="ECO:0000256" key="6">
    <source>
        <dbReference type="ARBA" id="ARBA00022490"/>
    </source>
</evidence>
<comment type="caution">
    <text evidence="16">The sequence shown here is derived from an EMBL/GenBank/DDBJ whole genome shotgun (WGS) entry which is preliminary data.</text>
</comment>
<dbReference type="SMART" id="SM00874">
    <property type="entry name" value="B5"/>
    <property type="match status" value="1"/>
</dbReference>
<dbReference type="Gene3D" id="3.30.930.10">
    <property type="entry name" value="Bira Bifunctional Protein, Domain 2"/>
    <property type="match status" value="1"/>
</dbReference>
<dbReference type="PANTHER" id="PTHR10947">
    <property type="entry name" value="PHENYLALANYL-TRNA SYNTHETASE BETA CHAIN AND LEUCINE-RICH REPEAT-CONTAINING PROTEIN 47"/>
    <property type="match status" value="1"/>
</dbReference>
<evidence type="ECO:0000259" key="15">
    <source>
        <dbReference type="PROSITE" id="PS51483"/>
    </source>
</evidence>
<dbReference type="InterPro" id="IPR045060">
    <property type="entry name" value="Phe-tRNA-ligase_IIc_bsu"/>
</dbReference>
<sequence length="468" mass="52639">MPTIGVKRDLLFKSLGRTYTDEEFQKLCFEFGLELDEVTTEKQMITKEQGGDSQLTAGASEEVIYRIDIPANRYDLLCIEGLVLGLLVFQKKISFPIYKAVNPSEGDLQKLIVKPDTAKIRPFVVAAILRNIKFNQDIYDSFIDLQDKLHQNICRKRSLVAIGTHDYDTVKGPFIYDAKPPKNIKFAPLNQSKEYTAEELMTLYSTHAQLKQYLHIIKDSSVYPVITDSNGVILSLPPIINSDHSKITLNTRNVLVECTATDLTKAKIVLDTLVCMFSQYCSNKYTVECVEVINTDGTLVLYPELKYRSEVVSLKKINRKIGISETPESVANLLTRMCLKSEITINGDDIKVAVPPSRHDVIHACDIYEDVAIAYGYNNIRRTLPKTNTIGQQFGINKLSDLLRHSIAEAGFTEALTFTLCSRDDITKKLNIGSIEDQPVVHISNPKNPGISSLSHDFTPRNLKNYCC</sequence>
<accession>A0ABQ9J1W1</accession>
<evidence type="ECO:0000256" key="3">
    <source>
        <dbReference type="ARBA" id="ARBA00007438"/>
    </source>
</evidence>
<keyword evidence="17" id="KW-1185">Reference proteome</keyword>
<dbReference type="Proteomes" id="UP001162164">
    <property type="component" value="Unassembled WGS sequence"/>
</dbReference>
<proteinExistence type="inferred from homology"/>
<dbReference type="InterPro" id="IPR041616">
    <property type="entry name" value="PheRS_beta_core"/>
</dbReference>
<dbReference type="InterPro" id="IPR040659">
    <property type="entry name" value="PhetRS_B1"/>
</dbReference>
<dbReference type="Pfam" id="PF03484">
    <property type="entry name" value="B5"/>
    <property type="match status" value="1"/>
</dbReference>
<evidence type="ECO:0000256" key="12">
    <source>
        <dbReference type="ARBA" id="ARBA00022917"/>
    </source>
</evidence>
<evidence type="ECO:0000313" key="17">
    <source>
        <dbReference type="Proteomes" id="UP001162164"/>
    </source>
</evidence>
<dbReference type="Pfam" id="PF18262">
    <property type="entry name" value="PhetRS_B1"/>
    <property type="match status" value="1"/>
</dbReference>
<evidence type="ECO:0000256" key="9">
    <source>
        <dbReference type="ARBA" id="ARBA00022741"/>
    </source>
</evidence>
<gene>
    <name evidence="16" type="ORF">NQ317_016806</name>
</gene>
<evidence type="ECO:0000256" key="8">
    <source>
        <dbReference type="ARBA" id="ARBA00022723"/>
    </source>
</evidence>
<keyword evidence="9" id="KW-0547">Nucleotide-binding</keyword>
<dbReference type="Pfam" id="PF03483">
    <property type="entry name" value="B3_4"/>
    <property type="match status" value="1"/>
</dbReference>
<evidence type="ECO:0000256" key="11">
    <source>
        <dbReference type="ARBA" id="ARBA00022842"/>
    </source>
</evidence>
<keyword evidence="6" id="KW-0963">Cytoplasm</keyword>
<protein>
    <recommendedName>
        <fullName evidence="5">Phenylalanine--tRNA ligase beta subunit</fullName>
        <ecNumber evidence="4">6.1.1.20</ecNumber>
    </recommendedName>
    <alternativeName>
        <fullName evidence="14">Phenylalanyl-tRNA synthetase beta subunit</fullName>
    </alternativeName>
</protein>
<evidence type="ECO:0000256" key="7">
    <source>
        <dbReference type="ARBA" id="ARBA00022598"/>
    </source>
</evidence>
<dbReference type="Pfam" id="PF17759">
    <property type="entry name" value="tRNA_synthFbeta"/>
    <property type="match status" value="1"/>
</dbReference>
<dbReference type="PANTHER" id="PTHR10947:SF0">
    <property type="entry name" value="PHENYLALANINE--TRNA LIGASE BETA SUBUNIT"/>
    <property type="match status" value="1"/>
</dbReference>
<keyword evidence="12" id="KW-0648">Protein biosynthesis</keyword>
<dbReference type="InterPro" id="IPR009061">
    <property type="entry name" value="DNA-bd_dom_put_sf"/>
</dbReference>
<dbReference type="InterPro" id="IPR004531">
    <property type="entry name" value="Phe-tRNA-synth_IIc_bsu_arc_euk"/>
</dbReference>
<comment type="cofactor">
    <cofactor evidence="1">
        <name>Mg(2+)</name>
        <dbReference type="ChEBI" id="CHEBI:18420"/>
    </cofactor>
</comment>
<keyword evidence="10" id="KW-0067">ATP-binding</keyword>
<comment type="subcellular location">
    <subcellularLocation>
        <location evidence="2">Cytoplasm</location>
    </subcellularLocation>
</comment>
<name>A0ABQ9J1W1_9CUCU</name>
<organism evidence="16 17">
    <name type="scientific">Molorchus minor</name>
    <dbReference type="NCBI Taxonomy" id="1323400"/>
    <lineage>
        <taxon>Eukaryota</taxon>
        <taxon>Metazoa</taxon>
        <taxon>Ecdysozoa</taxon>
        <taxon>Arthropoda</taxon>
        <taxon>Hexapoda</taxon>
        <taxon>Insecta</taxon>
        <taxon>Pterygota</taxon>
        <taxon>Neoptera</taxon>
        <taxon>Endopterygota</taxon>
        <taxon>Coleoptera</taxon>
        <taxon>Polyphaga</taxon>
        <taxon>Cucujiformia</taxon>
        <taxon>Chrysomeloidea</taxon>
        <taxon>Cerambycidae</taxon>
        <taxon>Lamiinae</taxon>
        <taxon>Monochamini</taxon>
        <taxon>Molorchus</taxon>
    </lineage>
</organism>
<dbReference type="PROSITE" id="PS51483">
    <property type="entry name" value="B5"/>
    <property type="match status" value="1"/>
</dbReference>
<evidence type="ECO:0000256" key="1">
    <source>
        <dbReference type="ARBA" id="ARBA00001946"/>
    </source>
</evidence>
<evidence type="ECO:0000256" key="10">
    <source>
        <dbReference type="ARBA" id="ARBA00022840"/>
    </source>
</evidence>
<dbReference type="SUPFAM" id="SSF56037">
    <property type="entry name" value="PheT/TilS domain"/>
    <property type="match status" value="1"/>
</dbReference>
<evidence type="ECO:0000256" key="2">
    <source>
        <dbReference type="ARBA" id="ARBA00004496"/>
    </source>
</evidence>
<feature type="domain" description="B5" evidence="15">
    <location>
        <begin position="305"/>
        <end position="382"/>
    </location>
</feature>
<dbReference type="InterPro" id="IPR005146">
    <property type="entry name" value="B3/B4_tRNA-bd"/>
</dbReference>
<dbReference type="Gene3D" id="3.30.56.10">
    <property type="match status" value="2"/>
</dbReference>
<dbReference type="SUPFAM" id="SSF46955">
    <property type="entry name" value="Putative DNA-binding domain"/>
    <property type="match status" value="2"/>
</dbReference>
<keyword evidence="13" id="KW-0030">Aminoacyl-tRNA synthetase</keyword>
<dbReference type="NCBIfam" id="TIGR00471">
    <property type="entry name" value="pheT_arch"/>
    <property type="match status" value="1"/>
</dbReference>
<dbReference type="SMART" id="SM00873">
    <property type="entry name" value="B3_4"/>
    <property type="match status" value="1"/>
</dbReference>
<keyword evidence="8" id="KW-0479">Metal-binding</keyword>
<evidence type="ECO:0000256" key="14">
    <source>
        <dbReference type="ARBA" id="ARBA00033189"/>
    </source>
</evidence>
<comment type="similarity">
    <text evidence="3">Belongs to the phenylalanyl-tRNA synthetase beta subunit family. Type 2 subfamily.</text>
</comment>
<evidence type="ECO:0000256" key="5">
    <source>
        <dbReference type="ARBA" id="ARBA00017032"/>
    </source>
</evidence>
<keyword evidence="11" id="KW-0460">Magnesium</keyword>
<keyword evidence="7" id="KW-0436">Ligase</keyword>
<dbReference type="SUPFAM" id="SSF55681">
    <property type="entry name" value="Class II aaRS and biotin synthetases"/>
    <property type="match status" value="1"/>
</dbReference>
<evidence type="ECO:0000313" key="16">
    <source>
        <dbReference type="EMBL" id="KAJ8971535.1"/>
    </source>
</evidence>
<dbReference type="EC" id="6.1.1.20" evidence="4"/>
<dbReference type="InterPro" id="IPR045864">
    <property type="entry name" value="aa-tRNA-synth_II/BPL/LPL"/>
</dbReference>
<evidence type="ECO:0000256" key="13">
    <source>
        <dbReference type="ARBA" id="ARBA00023146"/>
    </source>
</evidence>
<dbReference type="InterPro" id="IPR005147">
    <property type="entry name" value="tRNA_synthase_B5-dom"/>
</dbReference>
<reference evidence="16" key="1">
    <citation type="journal article" date="2023" name="Insect Mol. Biol.">
        <title>Genome sequencing provides insights into the evolution of gene families encoding plant cell wall-degrading enzymes in longhorned beetles.</title>
        <authorList>
            <person name="Shin N.R."/>
            <person name="Okamura Y."/>
            <person name="Kirsch R."/>
            <person name="Pauchet Y."/>
        </authorList>
    </citation>
    <scope>NUCLEOTIDE SEQUENCE</scope>
    <source>
        <strain evidence="16">MMC_N1</strain>
    </source>
</reference>
<evidence type="ECO:0000256" key="4">
    <source>
        <dbReference type="ARBA" id="ARBA00012814"/>
    </source>
</evidence>
<dbReference type="EMBL" id="JAPWTJ010001472">
    <property type="protein sequence ID" value="KAJ8971535.1"/>
    <property type="molecule type" value="Genomic_DNA"/>
</dbReference>
<dbReference type="InterPro" id="IPR020825">
    <property type="entry name" value="Phe-tRNA_synthase-like_B3/B4"/>
</dbReference>